<dbReference type="PANTHER" id="PTHR10285">
    <property type="entry name" value="URIDINE KINASE"/>
    <property type="match status" value="1"/>
</dbReference>
<proteinExistence type="predicted"/>
<protein>
    <submittedName>
        <fullName evidence="2">Phosphoribulokinase</fullName>
    </submittedName>
</protein>
<comment type="caution">
    <text evidence="2">The sequence shown here is derived from an EMBL/GenBank/DDBJ whole genome shotgun (WGS) entry which is preliminary data.</text>
</comment>
<dbReference type="OrthoDB" id="3199600at2"/>
<keyword evidence="2" id="KW-0808">Transferase</keyword>
<feature type="domain" description="Phosphoribulokinase/uridine kinase" evidence="1">
    <location>
        <begin position="28"/>
        <end position="164"/>
    </location>
</feature>
<organism evidence="2 3">
    <name type="scientific">Sanguibacter antarcticus</name>
    <dbReference type="NCBI Taxonomy" id="372484"/>
    <lineage>
        <taxon>Bacteria</taxon>
        <taxon>Bacillati</taxon>
        <taxon>Actinomycetota</taxon>
        <taxon>Actinomycetes</taxon>
        <taxon>Micrococcales</taxon>
        <taxon>Sanguibacteraceae</taxon>
        <taxon>Sanguibacter</taxon>
    </lineage>
</organism>
<dbReference type="Pfam" id="PF00485">
    <property type="entry name" value="PRK"/>
    <property type="match status" value="1"/>
</dbReference>
<dbReference type="InterPro" id="IPR027417">
    <property type="entry name" value="P-loop_NTPase"/>
</dbReference>
<dbReference type="InterPro" id="IPR006083">
    <property type="entry name" value="PRK/URK"/>
</dbReference>
<name>A0A2A9E4U7_9MICO</name>
<dbReference type="SUPFAM" id="SSF52540">
    <property type="entry name" value="P-loop containing nucleoside triphosphate hydrolases"/>
    <property type="match status" value="1"/>
</dbReference>
<evidence type="ECO:0000313" key="3">
    <source>
        <dbReference type="Proteomes" id="UP000225548"/>
    </source>
</evidence>
<dbReference type="AlphaFoldDB" id="A0A2A9E4U7"/>
<dbReference type="Proteomes" id="UP000225548">
    <property type="component" value="Unassembled WGS sequence"/>
</dbReference>
<gene>
    <name evidence="2" type="ORF">ATL42_1069</name>
</gene>
<dbReference type="GO" id="GO:0005524">
    <property type="term" value="F:ATP binding"/>
    <property type="evidence" value="ECO:0007669"/>
    <property type="project" value="InterPro"/>
</dbReference>
<dbReference type="EMBL" id="PDJG01000001">
    <property type="protein sequence ID" value="PFG33209.1"/>
    <property type="molecule type" value="Genomic_DNA"/>
</dbReference>
<keyword evidence="2" id="KW-0418">Kinase</keyword>
<evidence type="ECO:0000313" key="2">
    <source>
        <dbReference type="EMBL" id="PFG33209.1"/>
    </source>
</evidence>
<keyword evidence="3" id="KW-1185">Reference proteome</keyword>
<dbReference type="Gene3D" id="3.40.50.300">
    <property type="entry name" value="P-loop containing nucleotide triphosphate hydrolases"/>
    <property type="match status" value="1"/>
</dbReference>
<reference evidence="2 3" key="1">
    <citation type="submission" date="2017-10" db="EMBL/GenBank/DDBJ databases">
        <title>Sequencing the genomes of 1000 actinobacteria strains.</title>
        <authorList>
            <person name="Klenk H.-P."/>
        </authorList>
    </citation>
    <scope>NUCLEOTIDE SEQUENCE [LARGE SCALE GENOMIC DNA]</scope>
    <source>
        <strain evidence="2 3">DSM 18966</strain>
    </source>
</reference>
<evidence type="ECO:0000259" key="1">
    <source>
        <dbReference type="Pfam" id="PF00485"/>
    </source>
</evidence>
<dbReference type="RefSeq" id="WP_098454446.1">
    <property type="nucleotide sequence ID" value="NZ_PDJG01000001.1"/>
</dbReference>
<dbReference type="GO" id="GO:0016301">
    <property type="term" value="F:kinase activity"/>
    <property type="evidence" value="ECO:0007669"/>
    <property type="project" value="UniProtKB-KW"/>
</dbReference>
<accession>A0A2A9E4U7</accession>
<sequence>MDVTPAAHDPVETLRTLVSAVERRPVLVGIDGQGGAGKSTFAHAVAGALASACVVEGDDFYRDMDEDARAALGPAEGVEQYFDWQRLRREVFEPVRRGAAVLRYQRYDWEHATMGSWTEQPMPGVVIVEGIYTLRPQLVDLLDVTVWVETPEKTRLQRQLARGENSGEQIARWVAAEDHYVASCDPRSVAALHVEGRDHAW</sequence>